<dbReference type="PANTHER" id="PTHR36966:SF1">
    <property type="entry name" value="REP-ASSOCIATED TYROSINE TRANSPOSASE"/>
    <property type="match status" value="1"/>
</dbReference>
<feature type="domain" description="Transposase IS200-like" evidence="1">
    <location>
        <begin position="43"/>
        <end position="158"/>
    </location>
</feature>
<proteinExistence type="predicted"/>
<evidence type="ECO:0000313" key="2">
    <source>
        <dbReference type="EMBL" id="NNJ25194.1"/>
    </source>
</evidence>
<dbReference type="InterPro" id="IPR052715">
    <property type="entry name" value="RAYT_transposase"/>
</dbReference>
<organism evidence="2 3">
    <name type="scientific">Alienimonas chondri</name>
    <dbReference type="NCBI Taxonomy" id="2681879"/>
    <lineage>
        <taxon>Bacteria</taxon>
        <taxon>Pseudomonadati</taxon>
        <taxon>Planctomycetota</taxon>
        <taxon>Planctomycetia</taxon>
        <taxon>Planctomycetales</taxon>
        <taxon>Planctomycetaceae</taxon>
        <taxon>Alienimonas</taxon>
    </lineage>
</organism>
<dbReference type="PANTHER" id="PTHR36966">
    <property type="entry name" value="REP-ASSOCIATED TYROSINE TRANSPOSASE"/>
    <property type="match status" value="1"/>
</dbReference>
<evidence type="ECO:0000259" key="1">
    <source>
        <dbReference type="SMART" id="SM01321"/>
    </source>
</evidence>
<dbReference type="EMBL" id="WTPX01000028">
    <property type="protein sequence ID" value="NNJ25194.1"/>
    <property type="molecule type" value="Genomic_DNA"/>
</dbReference>
<dbReference type="NCBIfam" id="NF047646">
    <property type="entry name" value="REP_Tyr_transpos"/>
    <property type="match status" value="1"/>
</dbReference>
<keyword evidence="3" id="KW-1185">Reference proteome</keyword>
<dbReference type="RefSeq" id="WP_414636411.1">
    <property type="nucleotide sequence ID" value="NZ_WTPX01000028.1"/>
</dbReference>
<evidence type="ECO:0000313" key="3">
    <source>
        <dbReference type="Proteomes" id="UP000609651"/>
    </source>
</evidence>
<dbReference type="Proteomes" id="UP000609651">
    <property type="component" value="Unassembled WGS sequence"/>
</dbReference>
<dbReference type="InterPro" id="IPR036515">
    <property type="entry name" value="Transposase_17_sf"/>
</dbReference>
<protein>
    <recommendedName>
        <fullName evidence="1">Transposase IS200-like domain-containing protein</fullName>
    </recommendedName>
</protein>
<gene>
    <name evidence="2" type="ORF">LzC2_12620</name>
</gene>
<dbReference type="SMART" id="SM01321">
    <property type="entry name" value="Y1_Tnp"/>
    <property type="match status" value="1"/>
</dbReference>
<dbReference type="InterPro" id="IPR002686">
    <property type="entry name" value="Transposase_17"/>
</dbReference>
<dbReference type="Gene3D" id="3.30.70.1290">
    <property type="entry name" value="Transposase IS200-like"/>
    <property type="match status" value="1"/>
</dbReference>
<comment type="caution">
    <text evidence="2">The sequence shown here is derived from an EMBL/GenBank/DDBJ whole genome shotgun (WGS) entry which is preliminary data.</text>
</comment>
<dbReference type="SUPFAM" id="SSF143422">
    <property type="entry name" value="Transposase IS200-like"/>
    <property type="match status" value="1"/>
</dbReference>
<name>A0ABX1VAS1_9PLAN</name>
<accession>A0ABX1VAS1</accession>
<sequence length="178" mass="20762">MQTTTVDLVRYPVDSRPIERNDALIAERVRRGLPWHAPPHPDCEGGWFLITAACYRHRRHFSAPAELTALTRRLQEAVANAGWNCGGWVVLTNHYHLMVNVPSLEPVGAALGRVHGRSARYANERDGTPGRRVWYRYCDRRIRSERHFATCLHYLFLNPVKHRYVDDPQEWRWSSLHE</sequence>
<reference evidence="2 3" key="1">
    <citation type="journal article" date="2020" name="Syst. Appl. Microbiol.">
        <title>Alienimonas chondri sp. nov., a novel planctomycete isolated from the biofilm of the red alga Chondrus crispus.</title>
        <authorList>
            <person name="Vitorino I."/>
            <person name="Albuquerque L."/>
            <person name="Wiegand S."/>
            <person name="Kallscheuer N."/>
            <person name="da Costa M.S."/>
            <person name="Lobo-da-Cunha A."/>
            <person name="Jogler C."/>
            <person name="Lage O.M."/>
        </authorList>
    </citation>
    <scope>NUCLEOTIDE SEQUENCE [LARGE SCALE GENOMIC DNA]</scope>
    <source>
        <strain evidence="2 3">LzC2</strain>
    </source>
</reference>